<sequence>MAEPDYGSLDNWAAHPLKIDPSDEVPSPLRDGYIKDTSVDVFFVHPTTYTTKRAKEWNASLDDEDLNRKTDRSTIQLQASVFNEYNVYAPRYRQAHIQSYFSTDTITAKQAIEFAYGDVRAAFSYYLKHLNNGRPVIIASHSQGTTHCKLLLKEFFEGQQLEEKLVAAYLIGMPLEPGYFRDLQPCSDSLQTGCYMGWRTFRKGFEPDYQPGMRQSIVTNPLTWTNDTVYAPVTLHKGAVLRKFNKLFPAVNDAMVHKDLLWVSRPKFPGSRLYRSRNYHIGDINLFYVNIRENLQQRVEQYRRIHQP</sequence>
<evidence type="ECO:0000313" key="2">
    <source>
        <dbReference type="Proteomes" id="UP000765802"/>
    </source>
</evidence>
<accession>A0ABR7MDV6</accession>
<keyword evidence="2" id="KW-1185">Reference proteome</keyword>
<dbReference type="Proteomes" id="UP000765802">
    <property type="component" value="Unassembled WGS sequence"/>
</dbReference>
<name>A0ABR7MDV6_9BACT</name>
<dbReference type="RefSeq" id="WP_187258078.1">
    <property type="nucleotide sequence ID" value="NZ_JBHULF010000019.1"/>
</dbReference>
<evidence type="ECO:0000313" key="1">
    <source>
        <dbReference type="EMBL" id="MBC6492758.1"/>
    </source>
</evidence>
<dbReference type="InterPro" id="IPR021440">
    <property type="entry name" value="DUF3089"/>
</dbReference>
<organism evidence="1 2">
    <name type="scientific">Flavihumibacter stibioxidans</name>
    <dbReference type="NCBI Taxonomy" id="1834163"/>
    <lineage>
        <taxon>Bacteria</taxon>
        <taxon>Pseudomonadati</taxon>
        <taxon>Bacteroidota</taxon>
        <taxon>Chitinophagia</taxon>
        <taxon>Chitinophagales</taxon>
        <taxon>Chitinophagaceae</taxon>
        <taxon>Flavihumibacter</taxon>
    </lineage>
</organism>
<reference evidence="1 2" key="1">
    <citation type="submission" date="2016-07" db="EMBL/GenBank/DDBJ databases">
        <title>Genome analysis of Flavihumibacter stibioxidans YS-17.</title>
        <authorList>
            <person name="Shi K."/>
            <person name="Han Y."/>
            <person name="Wang G."/>
        </authorList>
    </citation>
    <scope>NUCLEOTIDE SEQUENCE [LARGE SCALE GENOMIC DNA]</scope>
    <source>
        <strain evidence="1 2">YS-17</strain>
    </source>
</reference>
<protein>
    <recommendedName>
        <fullName evidence="3">DUF3089 domain-containing protein</fullName>
    </recommendedName>
</protein>
<proteinExistence type="predicted"/>
<dbReference type="InterPro" id="IPR029058">
    <property type="entry name" value="AB_hydrolase_fold"/>
</dbReference>
<dbReference type="EMBL" id="MBUA01000029">
    <property type="protein sequence ID" value="MBC6492758.1"/>
    <property type="molecule type" value="Genomic_DNA"/>
</dbReference>
<evidence type="ECO:0008006" key="3">
    <source>
        <dbReference type="Google" id="ProtNLM"/>
    </source>
</evidence>
<gene>
    <name evidence="1" type="ORF">BC349_17000</name>
</gene>
<comment type="caution">
    <text evidence="1">The sequence shown here is derived from an EMBL/GenBank/DDBJ whole genome shotgun (WGS) entry which is preliminary data.</text>
</comment>
<dbReference type="Pfam" id="PF11288">
    <property type="entry name" value="DUF3089"/>
    <property type="match status" value="1"/>
</dbReference>
<dbReference type="SUPFAM" id="SSF53474">
    <property type="entry name" value="alpha/beta-Hydrolases"/>
    <property type="match status" value="1"/>
</dbReference>